<dbReference type="RefSeq" id="WP_379740724.1">
    <property type="nucleotide sequence ID" value="NZ_JBHSGW010000025.1"/>
</dbReference>
<comment type="caution">
    <text evidence="1">The sequence shown here is derived from an EMBL/GenBank/DDBJ whole genome shotgun (WGS) entry which is preliminary data.</text>
</comment>
<dbReference type="InterPro" id="IPR032774">
    <property type="entry name" value="WG_beta_rep"/>
</dbReference>
<name>A0ABV9P3B6_9FLAO</name>
<accession>A0ABV9P3B6</accession>
<protein>
    <submittedName>
        <fullName evidence="1">WG repeat-containing protein</fullName>
    </submittedName>
</protein>
<dbReference type="Proteomes" id="UP001595885">
    <property type="component" value="Unassembled WGS sequence"/>
</dbReference>
<dbReference type="PROSITE" id="PS51257">
    <property type="entry name" value="PROKAR_LIPOPROTEIN"/>
    <property type="match status" value="1"/>
</dbReference>
<dbReference type="EMBL" id="JBHSGW010000025">
    <property type="protein sequence ID" value="MFC4740078.1"/>
    <property type="molecule type" value="Genomic_DNA"/>
</dbReference>
<dbReference type="PANTHER" id="PTHR37841">
    <property type="entry name" value="GLR2918 PROTEIN"/>
    <property type="match status" value="1"/>
</dbReference>
<proteinExistence type="predicted"/>
<dbReference type="PANTHER" id="PTHR37841:SF1">
    <property type="entry name" value="DUF3298 DOMAIN-CONTAINING PROTEIN"/>
    <property type="match status" value="1"/>
</dbReference>
<dbReference type="Pfam" id="PF14903">
    <property type="entry name" value="WG_beta_rep"/>
    <property type="match status" value="2"/>
</dbReference>
<gene>
    <name evidence="1" type="ORF">ACFO3U_08730</name>
</gene>
<evidence type="ECO:0000313" key="2">
    <source>
        <dbReference type="Proteomes" id="UP001595885"/>
    </source>
</evidence>
<evidence type="ECO:0000313" key="1">
    <source>
        <dbReference type="EMBL" id="MFC4740078.1"/>
    </source>
</evidence>
<organism evidence="1 2">
    <name type="scientific">Flavobacterium ponti</name>
    <dbReference type="NCBI Taxonomy" id="665133"/>
    <lineage>
        <taxon>Bacteria</taxon>
        <taxon>Pseudomonadati</taxon>
        <taxon>Bacteroidota</taxon>
        <taxon>Flavobacteriia</taxon>
        <taxon>Flavobacteriales</taxon>
        <taxon>Flavobacteriaceae</taxon>
        <taxon>Flavobacterium</taxon>
    </lineage>
</organism>
<keyword evidence="2" id="KW-1185">Reference proteome</keyword>
<sequence length="158" mass="18177">MKKLLTLILCFILISCFNEPKKNSSDTTDESITISSDINKVSNVEDFDYIGKENNGLRLVVKNKKYGFIDEFDNVVINLNYDSAWDFQNGLARVYKRYSSTGGYPYTFKWGFINTNGEEVIPLIYEFVMPFENGSAEVEKDGIVFYINQNGEKVNRLE</sequence>
<reference evidence="2" key="1">
    <citation type="journal article" date="2019" name="Int. J. Syst. Evol. Microbiol.">
        <title>The Global Catalogue of Microorganisms (GCM) 10K type strain sequencing project: providing services to taxonomists for standard genome sequencing and annotation.</title>
        <authorList>
            <consortium name="The Broad Institute Genomics Platform"/>
            <consortium name="The Broad Institute Genome Sequencing Center for Infectious Disease"/>
            <person name="Wu L."/>
            <person name="Ma J."/>
        </authorList>
    </citation>
    <scope>NUCLEOTIDE SEQUENCE [LARGE SCALE GENOMIC DNA]</scope>
    <source>
        <strain evidence="2">CCUG 50349</strain>
    </source>
</reference>